<feature type="transmembrane region" description="Helical" evidence="8">
    <location>
        <begin position="20"/>
        <end position="44"/>
    </location>
</feature>
<evidence type="ECO:0000313" key="11">
    <source>
        <dbReference type="EMBL" id="CAH1521469.1"/>
    </source>
</evidence>
<keyword evidence="4 8" id="KW-0812">Transmembrane</keyword>
<evidence type="ECO:0000256" key="3">
    <source>
        <dbReference type="ARBA" id="ARBA00022448"/>
    </source>
</evidence>
<dbReference type="Gene3D" id="2.40.30.170">
    <property type="match status" value="1"/>
</dbReference>
<comment type="similarity">
    <text evidence="2">Belongs to the membrane fusion protein (MFP) (TC 8.A.1) family.</text>
</comment>
<dbReference type="Pfam" id="PF26002">
    <property type="entry name" value="Beta-barrel_AprE"/>
    <property type="match status" value="1"/>
</dbReference>
<dbReference type="PANTHER" id="PTHR30386:SF28">
    <property type="entry name" value="EXPORTED PROTEIN"/>
    <property type="match status" value="1"/>
</dbReference>
<gene>
    <name evidence="11" type="ORF">THF1D04_10916</name>
</gene>
<keyword evidence="3" id="KW-0813">Transport</keyword>
<dbReference type="RefSeq" id="WP_409930084.1">
    <property type="nucleotide sequence ID" value="NZ_CAKMTQ010000001.1"/>
</dbReference>
<dbReference type="Pfam" id="PF25988">
    <property type="entry name" value="HH_CyaD"/>
    <property type="match status" value="1"/>
</dbReference>
<evidence type="ECO:0000256" key="4">
    <source>
        <dbReference type="ARBA" id="ARBA00022692"/>
    </source>
</evidence>
<evidence type="ECO:0000259" key="10">
    <source>
        <dbReference type="Pfam" id="PF26002"/>
    </source>
</evidence>
<accession>A0AAU9PZ66</accession>
<protein>
    <submittedName>
        <fullName evidence="11">Membrane fusion protein</fullName>
    </submittedName>
</protein>
<dbReference type="PROSITE" id="PS00543">
    <property type="entry name" value="HLYD_FAMILY"/>
    <property type="match status" value="1"/>
</dbReference>
<name>A0AAU9PZ66_9VIBR</name>
<dbReference type="InterPro" id="IPR059040">
    <property type="entry name" value="HH_CyaD-like"/>
</dbReference>
<sequence>MFRKEAIEFQRKRLSGEISLAQPLSIHITIFTIVLSFLLIVIFLTTSQYARKETVKGYLIPNKGVIKVYPLQMGTLDTLNVKDGDYVNKGDVLAKLVVSRTQLNGVDLSENVISILEKQIELLERDLVETKSLTKVEYKALQGKINELDNSINSSNKQVALADKKLKIHMDEYNTYKELSKKQFISKLDIQEKEQEFILAQEVLEDAKINRFALISQRNDVIRNLKAHPHETEMKITQIIRNQSEIERQLYETQNNYSFSIVAKESGIVSAIVSKEGELLTTNRPLLSIIPNNAELVAELLLPSRSAGFIKINDETRLRFDAFPYQRFGFIEGNVTHIDKSLLDENESNLPIRLNESVYRVRAKLSSQNIKVYGDSFPLKTGMSLEADIILENRSLFQWLLDPIYSLRGRIG</sequence>
<keyword evidence="7" id="KW-0175">Coiled coil</keyword>
<dbReference type="GO" id="GO:0009306">
    <property type="term" value="P:protein secretion"/>
    <property type="evidence" value="ECO:0007669"/>
    <property type="project" value="InterPro"/>
</dbReference>
<dbReference type="PANTHER" id="PTHR30386">
    <property type="entry name" value="MEMBRANE FUSION SUBUNIT OF EMRAB-TOLC MULTIDRUG EFFLUX PUMP"/>
    <property type="match status" value="1"/>
</dbReference>
<dbReference type="InterPro" id="IPR006144">
    <property type="entry name" value="Secretion_HlyD_CS"/>
</dbReference>
<evidence type="ECO:0000256" key="5">
    <source>
        <dbReference type="ARBA" id="ARBA00022989"/>
    </source>
</evidence>
<dbReference type="AlphaFoldDB" id="A0AAU9PZ66"/>
<evidence type="ECO:0000259" key="9">
    <source>
        <dbReference type="Pfam" id="PF25988"/>
    </source>
</evidence>
<dbReference type="GO" id="GO:0016020">
    <property type="term" value="C:membrane"/>
    <property type="evidence" value="ECO:0007669"/>
    <property type="project" value="UniProtKB-SubCell"/>
</dbReference>
<dbReference type="EMBL" id="CAKMTQ010000001">
    <property type="protein sequence ID" value="CAH1521469.1"/>
    <property type="molecule type" value="Genomic_DNA"/>
</dbReference>
<dbReference type="Gene3D" id="2.40.50.100">
    <property type="match status" value="1"/>
</dbReference>
<organism evidence="11 12">
    <name type="scientific">Vibrio owensii</name>
    <dbReference type="NCBI Taxonomy" id="696485"/>
    <lineage>
        <taxon>Bacteria</taxon>
        <taxon>Pseudomonadati</taxon>
        <taxon>Pseudomonadota</taxon>
        <taxon>Gammaproteobacteria</taxon>
        <taxon>Vibrionales</taxon>
        <taxon>Vibrionaceae</taxon>
        <taxon>Vibrio</taxon>
    </lineage>
</organism>
<evidence type="ECO:0000256" key="6">
    <source>
        <dbReference type="ARBA" id="ARBA00023136"/>
    </source>
</evidence>
<comment type="subcellular location">
    <subcellularLocation>
        <location evidence="1">Membrane</location>
        <topology evidence="1">Single-pass membrane protein</topology>
    </subcellularLocation>
</comment>
<feature type="domain" description="AprE-like beta-barrel" evidence="10">
    <location>
        <begin position="296"/>
        <end position="390"/>
    </location>
</feature>
<feature type="coiled-coil region" evidence="7">
    <location>
        <begin position="106"/>
        <end position="158"/>
    </location>
</feature>
<evidence type="ECO:0000256" key="7">
    <source>
        <dbReference type="SAM" id="Coils"/>
    </source>
</evidence>
<dbReference type="Proteomes" id="UP001295420">
    <property type="component" value="Unassembled WGS sequence"/>
</dbReference>
<proteinExistence type="inferred from homology"/>
<evidence type="ECO:0000256" key="8">
    <source>
        <dbReference type="SAM" id="Phobius"/>
    </source>
</evidence>
<evidence type="ECO:0000256" key="1">
    <source>
        <dbReference type="ARBA" id="ARBA00004167"/>
    </source>
</evidence>
<comment type="caution">
    <text evidence="11">The sequence shown here is derived from an EMBL/GenBank/DDBJ whole genome shotgun (WGS) entry which is preliminary data.</text>
</comment>
<reference evidence="11" key="1">
    <citation type="submission" date="2022-01" db="EMBL/GenBank/DDBJ databases">
        <authorList>
            <person name="Lagorce A."/>
        </authorList>
    </citation>
    <scope>NUCLEOTIDE SEQUENCE</scope>
    <source>
        <strain evidence="11">Th15_F1_D04</strain>
    </source>
</reference>
<feature type="domain" description="CyaD-like alpha-helical hairpin" evidence="9">
    <location>
        <begin position="122"/>
        <end position="219"/>
    </location>
</feature>
<keyword evidence="6 8" id="KW-0472">Membrane</keyword>
<dbReference type="PRINTS" id="PR01490">
    <property type="entry name" value="RTXTOXIND"/>
</dbReference>
<dbReference type="InterPro" id="IPR050739">
    <property type="entry name" value="MFP"/>
</dbReference>
<evidence type="ECO:0000313" key="12">
    <source>
        <dbReference type="Proteomes" id="UP001295420"/>
    </source>
</evidence>
<evidence type="ECO:0000256" key="2">
    <source>
        <dbReference type="ARBA" id="ARBA00009477"/>
    </source>
</evidence>
<keyword evidence="5 8" id="KW-1133">Transmembrane helix</keyword>
<dbReference type="InterPro" id="IPR058982">
    <property type="entry name" value="Beta-barrel_AprE"/>
</dbReference>